<dbReference type="Proteomes" id="UP001519310">
    <property type="component" value="Unassembled WGS sequence"/>
</dbReference>
<gene>
    <name evidence="1" type="ORF">J2Z77_005260</name>
</gene>
<sequence>MLVAAEPGHHGVSALLGLARPTDPDGMPYGWHRTPRGWPVAGVNPYGHSRFITIDVRGCRSPRTTGRPT</sequence>
<reference evidence="1 2" key="1">
    <citation type="submission" date="2021-03" db="EMBL/GenBank/DDBJ databases">
        <title>Genomic Encyclopedia of Type Strains, Phase IV (KMG-IV): sequencing the most valuable type-strain genomes for metagenomic binning, comparative biology and taxonomic classification.</title>
        <authorList>
            <person name="Goeker M."/>
        </authorList>
    </citation>
    <scope>NUCLEOTIDE SEQUENCE [LARGE SCALE GENOMIC DNA]</scope>
    <source>
        <strain evidence="1 2">DSM 40526</strain>
    </source>
</reference>
<proteinExistence type="predicted"/>
<comment type="caution">
    <text evidence="1">The sequence shown here is derived from an EMBL/GenBank/DDBJ whole genome shotgun (WGS) entry which is preliminary data.</text>
</comment>
<dbReference type="RefSeq" id="WP_189972536.1">
    <property type="nucleotide sequence ID" value="NZ_BMVL01000011.1"/>
</dbReference>
<evidence type="ECO:0000313" key="1">
    <source>
        <dbReference type="EMBL" id="MBP2039427.1"/>
    </source>
</evidence>
<dbReference type="EMBL" id="JAGGLQ010000012">
    <property type="protein sequence ID" value="MBP2039427.1"/>
    <property type="molecule type" value="Genomic_DNA"/>
</dbReference>
<protein>
    <submittedName>
        <fullName evidence="1">Uncharacterized protein</fullName>
    </submittedName>
</protein>
<name>A0ABS4LBD6_STRAV</name>
<organism evidence="1 2">
    <name type="scientific">Streptomyces avidinii</name>
    <dbReference type="NCBI Taxonomy" id="1895"/>
    <lineage>
        <taxon>Bacteria</taxon>
        <taxon>Bacillati</taxon>
        <taxon>Actinomycetota</taxon>
        <taxon>Actinomycetes</taxon>
        <taxon>Kitasatosporales</taxon>
        <taxon>Streptomycetaceae</taxon>
        <taxon>Streptomyces</taxon>
    </lineage>
</organism>
<evidence type="ECO:0000313" key="2">
    <source>
        <dbReference type="Proteomes" id="UP001519310"/>
    </source>
</evidence>
<keyword evidence="2" id="KW-1185">Reference proteome</keyword>
<accession>A0ABS4LBD6</accession>
<dbReference type="Gene3D" id="3.30.70.2450">
    <property type="match status" value="1"/>
</dbReference>